<keyword evidence="2" id="KW-1185">Reference proteome</keyword>
<proteinExistence type="predicted"/>
<dbReference type="EMBL" id="JAHDVG010000486">
    <property type="protein sequence ID" value="KAH1167170.1"/>
    <property type="molecule type" value="Genomic_DNA"/>
</dbReference>
<name>A0A9D3WUR5_9SAUR</name>
<reference evidence="1" key="1">
    <citation type="submission" date="2021-09" db="EMBL/GenBank/DDBJ databases">
        <title>The genome of Mauremys mutica provides insights into the evolution of semi-aquatic lifestyle.</title>
        <authorList>
            <person name="Gong S."/>
            <person name="Gao Y."/>
        </authorList>
    </citation>
    <scope>NUCLEOTIDE SEQUENCE</scope>
    <source>
        <strain evidence="1">MM-2020</strain>
        <tissue evidence="1">Muscle</tissue>
    </source>
</reference>
<accession>A0A9D3WUR5</accession>
<gene>
    <name evidence="1" type="ORF">KIL84_002653</name>
</gene>
<evidence type="ECO:0000313" key="1">
    <source>
        <dbReference type="EMBL" id="KAH1167170.1"/>
    </source>
</evidence>
<evidence type="ECO:0000313" key="2">
    <source>
        <dbReference type="Proteomes" id="UP000827986"/>
    </source>
</evidence>
<dbReference type="AlphaFoldDB" id="A0A9D3WUR5"/>
<sequence length="102" mass="11786">MSGSSSLKWIFKLWSTPLTLHPSLVSSIILRQNSWLQSSSFPKEVQTTLDGLLFDNHKLFSDKMDESLYSQIIFESHHVLFAHNWGKITTDQWVLDVIHRGT</sequence>
<protein>
    <submittedName>
        <fullName evidence="1">Uncharacterized protein</fullName>
    </submittedName>
</protein>
<comment type="caution">
    <text evidence="1">The sequence shown here is derived from an EMBL/GenBank/DDBJ whole genome shotgun (WGS) entry which is preliminary data.</text>
</comment>
<dbReference type="Proteomes" id="UP000827986">
    <property type="component" value="Unassembled WGS sequence"/>
</dbReference>
<organism evidence="1 2">
    <name type="scientific">Mauremys mutica</name>
    <name type="common">yellowpond turtle</name>
    <dbReference type="NCBI Taxonomy" id="74926"/>
    <lineage>
        <taxon>Eukaryota</taxon>
        <taxon>Metazoa</taxon>
        <taxon>Chordata</taxon>
        <taxon>Craniata</taxon>
        <taxon>Vertebrata</taxon>
        <taxon>Euteleostomi</taxon>
        <taxon>Archelosauria</taxon>
        <taxon>Testudinata</taxon>
        <taxon>Testudines</taxon>
        <taxon>Cryptodira</taxon>
        <taxon>Durocryptodira</taxon>
        <taxon>Testudinoidea</taxon>
        <taxon>Geoemydidae</taxon>
        <taxon>Geoemydinae</taxon>
        <taxon>Mauremys</taxon>
    </lineage>
</organism>